<dbReference type="InterPro" id="IPR050708">
    <property type="entry name" value="T6SS_VgrG/RHS"/>
</dbReference>
<name>A0A644W6M3_9ZZZZ</name>
<evidence type="ECO:0000313" key="1">
    <source>
        <dbReference type="EMBL" id="MPL99454.1"/>
    </source>
</evidence>
<sequence>MMCTLTYNYVKACGEIGKENDNEVKGTGNQQDYGMRIYDPKLGRFLSADPLIVQGQKYAWYSPYQFAGNNPIWAVDLDGLEPVIPMTQFLELEQIEAASNFFWINAFKLAYPKQISRDLISHYAYGKGSNYQMSEAEMIEVHPVHKSLQQADNFKTLVEDKLADPNTKSVTVKGMRIGTYANTNGTLNEFSIMVDGTFTKTENGGWSFSGTMNFYDEYDFREEDGKNDGRNNRCAIARALLPGQSYFITSDKVSISQKNTNSEIDWFNGVSDENVGSNLEWLIEDEGVGREAGSESK</sequence>
<dbReference type="Gene3D" id="3.30.450.400">
    <property type="entry name" value="Colicin M, catalytic domain"/>
    <property type="match status" value="1"/>
</dbReference>
<evidence type="ECO:0008006" key="2">
    <source>
        <dbReference type="Google" id="ProtNLM"/>
    </source>
</evidence>
<organism evidence="1">
    <name type="scientific">bioreactor metagenome</name>
    <dbReference type="NCBI Taxonomy" id="1076179"/>
    <lineage>
        <taxon>unclassified sequences</taxon>
        <taxon>metagenomes</taxon>
        <taxon>ecological metagenomes</taxon>
    </lineage>
</organism>
<dbReference type="AlphaFoldDB" id="A0A644W6M3"/>
<dbReference type="PANTHER" id="PTHR32305">
    <property type="match status" value="1"/>
</dbReference>
<protein>
    <recommendedName>
        <fullName evidence="2">RHS repeat-associated core domain-containing protein</fullName>
    </recommendedName>
</protein>
<dbReference type="EMBL" id="VSSQ01000667">
    <property type="protein sequence ID" value="MPL99454.1"/>
    <property type="molecule type" value="Genomic_DNA"/>
</dbReference>
<reference evidence="1" key="1">
    <citation type="submission" date="2019-08" db="EMBL/GenBank/DDBJ databases">
        <authorList>
            <person name="Kucharzyk K."/>
            <person name="Murdoch R.W."/>
            <person name="Higgins S."/>
            <person name="Loffler F."/>
        </authorList>
    </citation>
    <scope>NUCLEOTIDE SEQUENCE</scope>
</reference>
<proteinExistence type="predicted"/>
<dbReference type="InterPro" id="IPR022385">
    <property type="entry name" value="Rhs_assc_core"/>
</dbReference>
<dbReference type="PANTHER" id="PTHR32305:SF15">
    <property type="entry name" value="PROTEIN RHSA-RELATED"/>
    <property type="match status" value="1"/>
</dbReference>
<gene>
    <name evidence="1" type="ORF">SDC9_45672</name>
</gene>
<comment type="caution">
    <text evidence="1">The sequence shown here is derived from an EMBL/GenBank/DDBJ whole genome shotgun (WGS) entry which is preliminary data.</text>
</comment>
<dbReference type="NCBIfam" id="TIGR03696">
    <property type="entry name" value="Rhs_assc_core"/>
    <property type="match status" value="1"/>
</dbReference>
<accession>A0A644W6M3</accession>
<dbReference type="Gene3D" id="2.180.10.10">
    <property type="entry name" value="RHS repeat-associated core"/>
    <property type="match status" value="1"/>
</dbReference>